<evidence type="ECO:0000313" key="8">
    <source>
        <dbReference type="Proteomes" id="UP001059971"/>
    </source>
</evidence>
<keyword evidence="2" id="KW-0479">Metal-binding</keyword>
<evidence type="ECO:0000313" key="7">
    <source>
        <dbReference type="EMBL" id="BBF69233.1"/>
    </source>
</evidence>
<evidence type="ECO:0000256" key="3">
    <source>
        <dbReference type="ARBA" id="ARBA00023002"/>
    </source>
</evidence>
<sequence>MGCGVRAMAGLSDDDARGVFIEGDRIHPTNMGWLCPAGEALAADTGLDGRLLHPLLAGKRVGRDRAIAHAARRLSDIIAQHGPASVALHVAGDLPTEDYFAANKLMKGFIGSAHIDVPWNNIATRAQIAAFGEDVMPASGEDVDGAELILAIGAGVLRRHPVLAHRVAMAREERGTQLVIVDPDPGARLLPADLHLAPASGSVATLLGGLLLHLHDADLLDRSFVAKNVAVPDGYWEALRPGHDLWSVAGMTGLPIAAIREFQELSARAPSMVTMFDPDVGDGDARAAEAILALHLVTGRIGQPGAAPFALPGAPNAMGAREVGCIATALAAHRDFSADALASVSRFWSTDRVVVTPGLSGDALREAIGDGLIKVLLMLGDAPAALLDAFPDNRPFTLFAGDRLDPAMADRIDLAIPMPGLLERDGTITGADRLISRQRSVFALPGEARPGWWIVTQIARAMGWHDAFHYERAADIYREHARLSVYQGAGRLLNLRRHAPLSNPAYQELTPWRWGEVPFDGGHFPTSDGRARLLRFWD</sequence>
<keyword evidence="8" id="KW-1185">Reference proteome</keyword>
<dbReference type="Gene3D" id="3.40.228.10">
    <property type="entry name" value="Dimethylsulfoxide Reductase, domain 2"/>
    <property type="match status" value="1"/>
</dbReference>
<dbReference type="Gene3D" id="3.40.50.740">
    <property type="match status" value="1"/>
</dbReference>
<organism evidence="7 8">
    <name type="scientific">Sphingomonas bisphenolicum</name>
    <dbReference type="NCBI Taxonomy" id="296544"/>
    <lineage>
        <taxon>Bacteria</taxon>
        <taxon>Pseudomonadati</taxon>
        <taxon>Pseudomonadota</taxon>
        <taxon>Alphaproteobacteria</taxon>
        <taxon>Sphingomonadales</taxon>
        <taxon>Sphingomonadaceae</taxon>
        <taxon>Sphingomonas</taxon>
    </lineage>
</organism>
<evidence type="ECO:0000256" key="4">
    <source>
        <dbReference type="ARBA" id="ARBA00023004"/>
    </source>
</evidence>
<reference evidence="7" key="1">
    <citation type="submission" date="2018-07" db="EMBL/GenBank/DDBJ databases">
        <title>Complete genome sequence of Sphingomonas bisphenolicum strain AO1, a bisphenol A degradative bacterium isolated from Japanese farm field.</title>
        <authorList>
            <person name="Murakami M."/>
            <person name="Koh M."/>
            <person name="Koba S."/>
            <person name="Matsumura Y."/>
        </authorList>
    </citation>
    <scope>NUCLEOTIDE SEQUENCE</scope>
    <source>
        <strain evidence="7">AO1</strain>
    </source>
</reference>
<dbReference type="InterPro" id="IPR006963">
    <property type="entry name" value="Mopterin_OxRdtase_4Fe-4S_dom"/>
</dbReference>
<dbReference type="SUPFAM" id="SSF53706">
    <property type="entry name" value="Formate dehydrogenase/DMSO reductase, domains 1-3"/>
    <property type="match status" value="1"/>
</dbReference>
<evidence type="ECO:0000259" key="6">
    <source>
        <dbReference type="PROSITE" id="PS51669"/>
    </source>
</evidence>
<dbReference type="EMBL" id="AP018817">
    <property type="protein sequence ID" value="BBF69233.1"/>
    <property type="molecule type" value="Genomic_DNA"/>
</dbReference>
<dbReference type="Pfam" id="PF00384">
    <property type="entry name" value="Molybdopterin"/>
    <property type="match status" value="1"/>
</dbReference>
<gene>
    <name evidence="7" type="ORF">SBA_ch1_14330</name>
</gene>
<accession>A0ABM7FVR7</accession>
<keyword evidence="3" id="KW-0560">Oxidoreductase</keyword>
<evidence type="ECO:0000256" key="1">
    <source>
        <dbReference type="ARBA" id="ARBA00022485"/>
    </source>
</evidence>
<evidence type="ECO:0000256" key="5">
    <source>
        <dbReference type="ARBA" id="ARBA00023014"/>
    </source>
</evidence>
<keyword evidence="5" id="KW-0411">Iron-sulfur</keyword>
<protein>
    <recommendedName>
        <fullName evidence="6">4Fe-4S Mo/W bis-MGD-type domain-containing protein</fullName>
    </recommendedName>
</protein>
<dbReference type="PANTHER" id="PTHR43105:SF9">
    <property type="entry name" value="NADPH-FE(3+) OXIDOREDUCTASE SUBUNIT ALPHA"/>
    <property type="match status" value="1"/>
</dbReference>
<dbReference type="PANTHER" id="PTHR43105">
    <property type="entry name" value="RESPIRATORY NITRATE REDUCTASE"/>
    <property type="match status" value="1"/>
</dbReference>
<dbReference type="InterPro" id="IPR006656">
    <property type="entry name" value="Mopterin_OxRdtase"/>
</dbReference>
<proteinExistence type="predicted"/>
<dbReference type="Proteomes" id="UP001059971">
    <property type="component" value="Chromosome 1"/>
</dbReference>
<dbReference type="PROSITE" id="PS51669">
    <property type="entry name" value="4FE4S_MOW_BIS_MGD"/>
    <property type="match status" value="1"/>
</dbReference>
<feature type="domain" description="4Fe-4S Mo/W bis-MGD-type" evidence="6">
    <location>
        <begin position="1"/>
        <end position="49"/>
    </location>
</feature>
<keyword evidence="1" id="KW-0004">4Fe-4S</keyword>
<evidence type="ECO:0000256" key="2">
    <source>
        <dbReference type="ARBA" id="ARBA00022723"/>
    </source>
</evidence>
<keyword evidence="4" id="KW-0408">Iron</keyword>
<name>A0ABM7FVR7_9SPHN</name>
<dbReference type="InterPro" id="IPR050123">
    <property type="entry name" value="Prok_molybdopt-oxidoreductase"/>
</dbReference>